<protein>
    <submittedName>
        <fullName evidence="2">Uncharacterized protein</fullName>
    </submittedName>
</protein>
<sequence length="208" mass="23154">MFGARRPKVPPKGDPKGKQKSTTAGTTKRTKDSGSTLAPGPTGVDVVTAELSNVTFQDTEARHEDKSAGESSTAAPTYRISLLTQGENFLAARAAATVFRGEHPEGREDQYEALAEMLNDYEEKNLELTKKSPAYPLDGETYRSLYNIITKFTEQLKEITTLAAWEADLRKRFNKTESDLEQSLEKLAEWEEVNTYYGRPEGKTPQRG</sequence>
<name>A0AA38LUI5_9TREE</name>
<comment type="caution">
    <text evidence="2">The sequence shown here is derived from an EMBL/GenBank/DDBJ whole genome shotgun (WGS) entry which is preliminary data.</text>
</comment>
<reference evidence="2" key="1">
    <citation type="journal article" date="2022" name="G3 (Bethesda)">
        <title>High quality genome of the basidiomycete yeast Dioszegia hungarica PDD-24b-2 isolated from cloud water.</title>
        <authorList>
            <person name="Jarrige D."/>
            <person name="Haridas S."/>
            <person name="Bleykasten-Grosshans C."/>
            <person name="Joly M."/>
            <person name="Nadalig T."/>
            <person name="Sancelme M."/>
            <person name="Vuilleumier S."/>
            <person name="Grigoriev I.V."/>
            <person name="Amato P."/>
            <person name="Bringel F."/>
        </authorList>
    </citation>
    <scope>NUCLEOTIDE SEQUENCE</scope>
    <source>
        <strain evidence="2">PDD-24b-2</strain>
    </source>
</reference>
<feature type="region of interest" description="Disordered" evidence="1">
    <location>
        <begin position="1"/>
        <end position="76"/>
    </location>
</feature>
<dbReference type="AlphaFoldDB" id="A0AA38LUI5"/>
<proteinExistence type="predicted"/>
<dbReference type="Proteomes" id="UP001164286">
    <property type="component" value="Unassembled WGS sequence"/>
</dbReference>
<evidence type="ECO:0000313" key="2">
    <source>
        <dbReference type="EMBL" id="KAI9635745.1"/>
    </source>
</evidence>
<evidence type="ECO:0000313" key="3">
    <source>
        <dbReference type="Proteomes" id="UP001164286"/>
    </source>
</evidence>
<dbReference type="RefSeq" id="XP_052945522.1">
    <property type="nucleotide sequence ID" value="XM_053092936.1"/>
</dbReference>
<keyword evidence="3" id="KW-1185">Reference proteome</keyword>
<dbReference type="GeneID" id="77732141"/>
<gene>
    <name evidence="2" type="ORF">MKK02DRAFT_44445</name>
</gene>
<evidence type="ECO:0000256" key="1">
    <source>
        <dbReference type="SAM" id="MobiDB-lite"/>
    </source>
</evidence>
<accession>A0AA38LUI5</accession>
<feature type="compositionally biased region" description="Basic and acidic residues" evidence="1">
    <location>
        <begin position="59"/>
        <end position="68"/>
    </location>
</feature>
<dbReference type="EMBL" id="JAKWFO010000005">
    <property type="protein sequence ID" value="KAI9635745.1"/>
    <property type="molecule type" value="Genomic_DNA"/>
</dbReference>
<organism evidence="2 3">
    <name type="scientific">Dioszegia hungarica</name>
    <dbReference type="NCBI Taxonomy" id="4972"/>
    <lineage>
        <taxon>Eukaryota</taxon>
        <taxon>Fungi</taxon>
        <taxon>Dikarya</taxon>
        <taxon>Basidiomycota</taxon>
        <taxon>Agaricomycotina</taxon>
        <taxon>Tremellomycetes</taxon>
        <taxon>Tremellales</taxon>
        <taxon>Bulleribasidiaceae</taxon>
        <taxon>Dioszegia</taxon>
    </lineage>
</organism>